<dbReference type="EMBL" id="RJVU01049890">
    <property type="protein sequence ID" value="ROL42260.1"/>
    <property type="molecule type" value="Genomic_DNA"/>
</dbReference>
<dbReference type="GO" id="GO:0016020">
    <property type="term" value="C:membrane"/>
    <property type="evidence" value="ECO:0007669"/>
    <property type="project" value="UniProtKB-SubCell"/>
</dbReference>
<dbReference type="CDD" id="cd03155">
    <property type="entry name" value="CD151_like_LEL"/>
    <property type="match status" value="1"/>
</dbReference>
<evidence type="ECO:0000313" key="5">
    <source>
        <dbReference type="EMBL" id="ROL42260.1"/>
    </source>
</evidence>
<gene>
    <name evidence="5" type="ORF">DPX16_18182</name>
</gene>
<protein>
    <submittedName>
        <fullName evidence="5">CD151 antigen</fullName>
    </submittedName>
</protein>
<organism evidence="5 6">
    <name type="scientific">Anabarilius grahami</name>
    <name type="common">Kanglang fish</name>
    <name type="synonym">Barilius grahami</name>
    <dbReference type="NCBI Taxonomy" id="495550"/>
    <lineage>
        <taxon>Eukaryota</taxon>
        <taxon>Metazoa</taxon>
        <taxon>Chordata</taxon>
        <taxon>Craniata</taxon>
        <taxon>Vertebrata</taxon>
        <taxon>Euteleostomi</taxon>
        <taxon>Actinopterygii</taxon>
        <taxon>Neopterygii</taxon>
        <taxon>Teleostei</taxon>
        <taxon>Ostariophysi</taxon>
        <taxon>Cypriniformes</taxon>
        <taxon>Xenocyprididae</taxon>
        <taxon>Xenocypridinae</taxon>
        <taxon>Xenocypridinae incertae sedis</taxon>
        <taxon>Anabarilius</taxon>
    </lineage>
</organism>
<dbReference type="AlphaFoldDB" id="A0A3N0Y928"/>
<keyword evidence="3" id="KW-1133">Transmembrane helix</keyword>
<comment type="subcellular location">
    <subcellularLocation>
        <location evidence="1">Membrane</location>
        <topology evidence="1">Multi-pass membrane protein</topology>
    </subcellularLocation>
</comment>
<reference evidence="5 6" key="1">
    <citation type="submission" date="2018-10" db="EMBL/GenBank/DDBJ databases">
        <title>Genome assembly for a Yunnan-Guizhou Plateau 3E fish, Anabarilius grahami (Regan), and its evolutionary and genetic applications.</title>
        <authorList>
            <person name="Jiang W."/>
        </authorList>
    </citation>
    <scope>NUCLEOTIDE SEQUENCE [LARGE SCALE GENOMIC DNA]</scope>
    <source>
        <strain evidence="5">AG-KIZ</strain>
        <tissue evidence="5">Muscle</tissue>
    </source>
</reference>
<evidence type="ECO:0000256" key="4">
    <source>
        <dbReference type="ARBA" id="ARBA00023136"/>
    </source>
</evidence>
<accession>A0A3N0Y928</accession>
<evidence type="ECO:0000313" key="6">
    <source>
        <dbReference type="Proteomes" id="UP000281406"/>
    </source>
</evidence>
<keyword evidence="6" id="KW-1185">Reference proteome</keyword>
<evidence type="ECO:0000256" key="3">
    <source>
        <dbReference type="ARBA" id="ARBA00022989"/>
    </source>
</evidence>
<sequence>MVQKYHQPEQEHVTKAVDKLQQEFKCCGSNSSSDWAESVWVRSGVANQRKVPDSCCKSPVIKLCGQRDHPSNIYKVEAAASVSSLQSYDLKSYGATPAYIVPNPAPFGGKVRALVAIGCAAVPRRHWFNDLSMSEPMTVQLHCVIEKGFSNGEKGRLFPIRSTRSVSQGTEVTLVTEYDTCTTAAPADSNSPMSMFKRFSS</sequence>
<dbReference type="Proteomes" id="UP000281406">
    <property type="component" value="Unassembled WGS sequence"/>
</dbReference>
<dbReference type="Pfam" id="PF00335">
    <property type="entry name" value="Tetraspanin"/>
    <property type="match status" value="1"/>
</dbReference>
<dbReference type="Gene3D" id="1.10.1450.10">
    <property type="entry name" value="Tetraspanin"/>
    <property type="match status" value="1"/>
</dbReference>
<proteinExistence type="predicted"/>
<dbReference type="InterPro" id="IPR018499">
    <property type="entry name" value="Tetraspanin/Peripherin"/>
</dbReference>
<comment type="caution">
    <text evidence="5">The sequence shown here is derived from an EMBL/GenBank/DDBJ whole genome shotgun (WGS) entry which is preliminary data.</text>
</comment>
<dbReference type="InterPro" id="IPR008952">
    <property type="entry name" value="Tetraspanin_EC2_sf"/>
</dbReference>
<keyword evidence="4" id="KW-0472">Membrane</keyword>
<name>A0A3N0Y928_ANAGA</name>
<dbReference type="SUPFAM" id="SSF48652">
    <property type="entry name" value="Tetraspanin"/>
    <property type="match status" value="1"/>
</dbReference>
<evidence type="ECO:0000256" key="1">
    <source>
        <dbReference type="ARBA" id="ARBA00004141"/>
    </source>
</evidence>
<evidence type="ECO:0000256" key="2">
    <source>
        <dbReference type="ARBA" id="ARBA00022692"/>
    </source>
</evidence>
<keyword evidence="2" id="KW-0812">Transmembrane</keyword>
<dbReference type="OrthoDB" id="438211at2759"/>